<dbReference type="Gene3D" id="2.30.110.50">
    <property type="match status" value="1"/>
</dbReference>
<gene>
    <name evidence="1" type="ORF">EHE22_19740</name>
</gene>
<dbReference type="EMBL" id="PKQI01000003">
    <property type="protein sequence ID" value="NNV22646.1"/>
    <property type="molecule type" value="Genomic_DNA"/>
</dbReference>
<dbReference type="Gene3D" id="3.55.50.10">
    <property type="entry name" value="Baseplate protein-like domains"/>
    <property type="match status" value="1"/>
</dbReference>
<evidence type="ECO:0000313" key="1">
    <source>
        <dbReference type="EMBL" id="NNV22646.1"/>
    </source>
</evidence>
<dbReference type="Pfam" id="PF05954">
    <property type="entry name" value="Phage_GPD"/>
    <property type="match status" value="1"/>
</dbReference>
<dbReference type="AlphaFoldDB" id="A0A7Y3WYU3"/>
<reference evidence="1 2" key="1">
    <citation type="submission" date="2018-11" db="EMBL/GenBank/DDBJ databases">
        <title>Genome sequencing and analysis.</title>
        <authorList>
            <person name="Huang Y.-T."/>
        </authorList>
    </citation>
    <scope>NUCLEOTIDE SEQUENCE [LARGE SCALE GENOMIC DNA]</scope>
    <source>
        <strain evidence="1 2">SHIN</strain>
    </source>
</reference>
<evidence type="ECO:0000313" key="2">
    <source>
        <dbReference type="Proteomes" id="UP000526233"/>
    </source>
</evidence>
<comment type="caution">
    <text evidence="1">The sequence shown here is derived from an EMBL/GenBank/DDBJ whole genome shotgun (WGS) entry which is preliminary data.</text>
</comment>
<proteinExistence type="predicted"/>
<dbReference type="SUPFAM" id="SSF69279">
    <property type="entry name" value="Phage tail proteins"/>
    <property type="match status" value="1"/>
</dbReference>
<protein>
    <submittedName>
        <fullName evidence="1">Late control protein D</fullName>
    </submittedName>
</protein>
<name>A0A7Y3WYU3_9HYPH</name>
<organism evidence="1 2">
    <name type="scientific">Brucella pseudogrignonensis</name>
    <dbReference type="NCBI Taxonomy" id="419475"/>
    <lineage>
        <taxon>Bacteria</taxon>
        <taxon>Pseudomonadati</taxon>
        <taxon>Pseudomonadota</taxon>
        <taxon>Alphaproteobacteria</taxon>
        <taxon>Hyphomicrobiales</taxon>
        <taxon>Brucellaceae</taxon>
        <taxon>Brucella/Ochrobactrum group</taxon>
        <taxon>Brucella</taxon>
    </lineage>
</organism>
<sequence>MATKPYFSLIYQGVDISSEMDPQTTSVNYTDKLHGEMDEIDVEVQDKDGRWKGEWCPEPGDVMNLTIFDGKGGVLPCGDFEMDEPEASGSRDGDIMTIRGLAAPISKPLRTEKTRAFEKQSLRAIVSKVTGENGLSLEGDIENLNFERVTQRRERDLEFLTRLAEDTGHYFTVKGKRAIFTSFKSVDGRAAALAISHTQIGTMLLDYSLKFQTAETYSKASVSYLDANKKEPIKSEEEDAQVKTGDTLKISGERTESPANAKALAKSRLHFKNRKSRSGSISLVGDVRVLAGVTVDMTDFGKYSGKYLIDTSTHRMSRDGYTSEAELIDARGK</sequence>
<dbReference type="RefSeq" id="WP_171380164.1">
    <property type="nucleotide sequence ID" value="NZ_PKQI01000003.1"/>
</dbReference>
<dbReference type="Proteomes" id="UP000526233">
    <property type="component" value="Unassembled WGS sequence"/>
</dbReference>
<dbReference type="Gene3D" id="4.10.220.110">
    <property type="match status" value="1"/>
</dbReference>
<accession>A0A7Y3WYU3</accession>